<sequence>MTEAAVDNACILDGGDQAHVQTEELSTELPMQYL</sequence>
<dbReference type="EMBL" id="RCMV01001420">
    <property type="protein sequence ID" value="KAG3208691.1"/>
    <property type="molecule type" value="Genomic_DNA"/>
</dbReference>
<protein>
    <submittedName>
        <fullName evidence="1">Uncharacterized protein</fullName>
    </submittedName>
</protein>
<reference evidence="1" key="1">
    <citation type="submission" date="2018-05" db="EMBL/GenBank/DDBJ databases">
        <title>Effector identification in a new, highly contiguous assembly of the strawberry crown rot pathogen Phytophthora cactorum.</title>
        <authorList>
            <person name="Armitage A.D."/>
            <person name="Nellist C.F."/>
            <person name="Bates H."/>
            <person name="Vickerstaff R.J."/>
            <person name="Harrison R.J."/>
        </authorList>
    </citation>
    <scope>NUCLEOTIDE SEQUENCE</scope>
    <source>
        <strain evidence="1">P421</strain>
    </source>
</reference>
<gene>
    <name evidence="1" type="ORF">PC129_g20288</name>
</gene>
<organism evidence="1 2">
    <name type="scientific">Phytophthora cactorum</name>
    <dbReference type="NCBI Taxonomy" id="29920"/>
    <lineage>
        <taxon>Eukaryota</taxon>
        <taxon>Sar</taxon>
        <taxon>Stramenopiles</taxon>
        <taxon>Oomycota</taxon>
        <taxon>Peronosporomycetes</taxon>
        <taxon>Peronosporales</taxon>
        <taxon>Peronosporaceae</taxon>
        <taxon>Phytophthora</taxon>
    </lineage>
</organism>
<dbReference type="Proteomes" id="UP000760860">
    <property type="component" value="Unassembled WGS sequence"/>
</dbReference>
<comment type="caution">
    <text evidence="1">The sequence shown here is derived from an EMBL/GenBank/DDBJ whole genome shotgun (WGS) entry which is preliminary data.</text>
</comment>
<evidence type="ECO:0000313" key="1">
    <source>
        <dbReference type="EMBL" id="KAG3208691.1"/>
    </source>
</evidence>
<proteinExistence type="predicted"/>
<dbReference type="AlphaFoldDB" id="A0A8T1H956"/>
<name>A0A8T1H956_9STRA</name>
<evidence type="ECO:0000313" key="2">
    <source>
        <dbReference type="Proteomes" id="UP000760860"/>
    </source>
</evidence>
<accession>A0A8T1H956</accession>